<gene>
    <name evidence="7" type="ORF">MAPG_11902</name>
</gene>
<dbReference type="InterPro" id="IPR008758">
    <property type="entry name" value="Peptidase_S28"/>
</dbReference>
<evidence type="ECO:0000256" key="3">
    <source>
        <dbReference type="ARBA" id="ARBA00022729"/>
    </source>
</evidence>
<comment type="similarity">
    <text evidence="1">Belongs to the peptidase S28 family.</text>
</comment>
<evidence type="ECO:0000313" key="8">
    <source>
        <dbReference type="EnsemblFungi" id="MAPG_11902T0"/>
    </source>
</evidence>
<keyword evidence="5" id="KW-0325">Glycoprotein</keyword>
<dbReference type="GO" id="GO:0008239">
    <property type="term" value="F:dipeptidyl-peptidase activity"/>
    <property type="evidence" value="ECO:0007669"/>
    <property type="project" value="TreeGrafter"/>
</dbReference>
<dbReference type="GO" id="GO:0006508">
    <property type="term" value="P:proteolysis"/>
    <property type="evidence" value="ECO:0007669"/>
    <property type="project" value="UniProtKB-KW"/>
</dbReference>
<evidence type="ECO:0008006" key="10">
    <source>
        <dbReference type="Google" id="ProtNLM"/>
    </source>
</evidence>
<dbReference type="SUPFAM" id="SSF53474">
    <property type="entry name" value="alpha/beta-Hydrolases"/>
    <property type="match status" value="1"/>
</dbReference>
<sequence>MKSGSALCLLLALAGQGAMAARRGFIPVHRPSSVYDEGMAQTHGEVEESRLDRRAAKRTFKYDFFDQLLDHSNPSLGTFKQRYWYDTTHYNGPGSPVVVFNNGEAAGDGYEALLTNRTIPGMISQAVGGANILLEHRYFGKSSHFDQLTVRNLQYLTLNNSIVDNTYFARNVKLSFDPEGKSAPSKAPWVLSGASFGGTLAAYVERLYPGTFWAYYASSAPVETVADFWRYFGPIQEGMPRNCSVDVRRVIERVDNVLLTGSPQEKLALKTKFGFAALEHDADFGNALASVIRWQSMYPSKGYSAFYEWCDYVENAIPSVFPNASKPTAEGVGLEKALEGYAKYTREIVAPGSCDAATYGNNSLACWNSFNATDVVYTNTSLRGPANRQWEWFLCNEPFKNWETGAPKDQPTIVSRLMDVTYSQLLCNFTFPAEVVDGKTYTYGIAQGLDVDRVNSFAKGGWLYTNTTRLLQVFGEFDPWRELGVASVHRPGGELQSTDEHPILIMKGCIHTSDLYLDDALVNEEVASAQVKGVAIMKKWIEEFPGYKKA</sequence>
<reference evidence="9" key="1">
    <citation type="submission" date="2010-05" db="EMBL/GenBank/DDBJ databases">
        <title>The genome sequence of Magnaporthe poae strain ATCC 64411.</title>
        <authorList>
            <person name="Ma L.-J."/>
            <person name="Dead R."/>
            <person name="Young S."/>
            <person name="Zeng Q."/>
            <person name="Koehrsen M."/>
            <person name="Alvarado L."/>
            <person name="Berlin A."/>
            <person name="Chapman S.B."/>
            <person name="Chen Z."/>
            <person name="Freedman E."/>
            <person name="Gellesch M."/>
            <person name="Goldberg J."/>
            <person name="Griggs A."/>
            <person name="Gujja S."/>
            <person name="Heilman E.R."/>
            <person name="Heiman D."/>
            <person name="Hepburn T."/>
            <person name="Howarth C."/>
            <person name="Jen D."/>
            <person name="Larson L."/>
            <person name="Mehta T."/>
            <person name="Neiman D."/>
            <person name="Pearson M."/>
            <person name="Roberts A."/>
            <person name="Saif S."/>
            <person name="Shea T."/>
            <person name="Shenoy N."/>
            <person name="Sisk P."/>
            <person name="Stolte C."/>
            <person name="Sykes S."/>
            <person name="Walk T."/>
            <person name="White J."/>
            <person name="Yandava C."/>
            <person name="Haas B."/>
            <person name="Nusbaum C."/>
            <person name="Birren B."/>
        </authorList>
    </citation>
    <scope>NUCLEOTIDE SEQUENCE [LARGE SCALE GENOMIC DNA]</scope>
    <source>
        <strain evidence="9">ATCC 64411 / 73-15</strain>
    </source>
</reference>
<dbReference type="EnsemblFungi" id="MAPG_11902T0">
    <property type="protein sequence ID" value="MAPG_11902T0"/>
    <property type="gene ID" value="MAPG_11902"/>
</dbReference>
<dbReference type="VEuPathDB" id="FungiDB:MAPG_11902"/>
<evidence type="ECO:0000256" key="5">
    <source>
        <dbReference type="ARBA" id="ARBA00023180"/>
    </source>
</evidence>
<dbReference type="Gene3D" id="3.40.50.1820">
    <property type="entry name" value="alpha/beta hydrolase"/>
    <property type="match status" value="2"/>
</dbReference>
<feature type="signal peptide" evidence="6">
    <location>
        <begin position="1"/>
        <end position="20"/>
    </location>
</feature>
<keyword evidence="9" id="KW-1185">Reference proteome</keyword>
<proteinExistence type="inferred from homology"/>
<dbReference type="Proteomes" id="UP000011715">
    <property type="component" value="Unassembled WGS sequence"/>
</dbReference>
<dbReference type="MEROPS" id="S28.004"/>
<reference evidence="7" key="2">
    <citation type="submission" date="2010-05" db="EMBL/GenBank/DDBJ databases">
        <title>The Genome Sequence of Magnaporthe poae strain ATCC 64411.</title>
        <authorList>
            <consortium name="The Broad Institute Genome Sequencing Platform"/>
            <consortium name="Broad Institute Genome Sequencing Center for Infectious Disease"/>
            <person name="Ma L.-J."/>
            <person name="Dead R."/>
            <person name="Young S."/>
            <person name="Zeng Q."/>
            <person name="Koehrsen M."/>
            <person name="Alvarado L."/>
            <person name="Berlin A."/>
            <person name="Chapman S.B."/>
            <person name="Chen Z."/>
            <person name="Freedman E."/>
            <person name="Gellesch M."/>
            <person name="Goldberg J."/>
            <person name="Griggs A."/>
            <person name="Gujja S."/>
            <person name="Heilman E.R."/>
            <person name="Heiman D."/>
            <person name="Hepburn T."/>
            <person name="Howarth C."/>
            <person name="Jen D."/>
            <person name="Larson L."/>
            <person name="Mehta T."/>
            <person name="Neiman D."/>
            <person name="Pearson M."/>
            <person name="Roberts A."/>
            <person name="Saif S."/>
            <person name="Shea T."/>
            <person name="Shenoy N."/>
            <person name="Sisk P."/>
            <person name="Stolte C."/>
            <person name="Sykes S."/>
            <person name="Walk T."/>
            <person name="White J."/>
            <person name="Yandava C."/>
            <person name="Haas B."/>
            <person name="Nusbaum C."/>
            <person name="Birren B."/>
        </authorList>
    </citation>
    <scope>NUCLEOTIDE SEQUENCE</scope>
    <source>
        <strain evidence="7">ATCC 64411</strain>
    </source>
</reference>
<dbReference type="InterPro" id="IPR029058">
    <property type="entry name" value="AB_hydrolase_fold"/>
</dbReference>
<reference evidence="8" key="4">
    <citation type="journal article" date="2015" name="G3 (Bethesda)">
        <title>Genome sequences of three phytopathogenic species of the Magnaporthaceae family of fungi.</title>
        <authorList>
            <person name="Okagaki L.H."/>
            <person name="Nunes C.C."/>
            <person name="Sailsbery J."/>
            <person name="Clay B."/>
            <person name="Brown D."/>
            <person name="John T."/>
            <person name="Oh Y."/>
            <person name="Young N."/>
            <person name="Fitzgerald M."/>
            <person name="Haas B.J."/>
            <person name="Zeng Q."/>
            <person name="Young S."/>
            <person name="Adiconis X."/>
            <person name="Fan L."/>
            <person name="Levin J.Z."/>
            <person name="Mitchell T.K."/>
            <person name="Okubara P.A."/>
            <person name="Farman M.L."/>
            <person name="Kohn L.M."/>
            <person name="Birren B."/>
            <person name="Ma L.-J."/>
            <person name="Dean R.A."/>
        </authorList>
    </citation>
    <scope>NUCLEOTIDE SEQUENCE</scope>
    <source>
        <strain evidence="8">ATCC 64411 / 73-15</strain>
    </source>
</reference>
<dbReference type="PANTHER" id="PTHR11010:SF23">
    <property type="entry name" value="SERINE PEPTIDASE"/>
    <property type="match status" value="1"/>
</dbReference>
<evidence type="ECO:0000256" key="2">
    <source>
        <dbReference type="ARBA" id="ARBA00022670"/>
    </source>
</evidence>
<protein>
    <recommendedName>
        <fullName evidence="10">Endoprotease</fullName>
    </recommendedName>
</protein>
<keyword evidence="4" id="KW-0378">Hydrolase</keyword>
<dbReference type="eggNOG" id="KOG2182">
    <property type="taxonomic scope" value="Eukaryota"/>
</dbReference>
<feature type="chain" id="PRO_5009386061" description="Endoprotease" evidence="6">
    <location>
        <begin position="21"/>
        <end position="550"/>
    </location>
</feature>
<dbReference type="EMBL" id="ADBL01002964">
    <property type="status" value="NOT_ANNOTATED_CDS"/>
    <property type="molecule type" value="Genomic_DNA"/>
</dbReference>
<evidence type="ECO:0000313" key="7">
    <source>
        <dbReference type="EMBL" id="KLU92954.1"/>
    </source>
</evidence>
<evidence type="ECO:0000256" key="4">
    <source>
        <dbReference type="ARBA" id="ARBA00022801"/>
    </source>
</evidence>
<organism evidence="8 9">
    <name type="scientific">Magnaporthiopsis poae (strain ATCC 64411 / 73-15)</name>
    <name type="common">Kentucky bluegrass fungus</name>
    <name type="synonym">Magnaporthe poae</name>
    <dbReference type="NCBI Taxonomy" id="644358"/>
    <lineage>
        <taxon>Eukaryota</taxon>
        <taxon>Fungi</taxon>
        <taxon>Dikarya</taxon>
        <taxon>Ascomycota</taxon>
        <taxon>Pezizomycotina</taxon>
        <taxon>Sordariomycetes</taxon>
        <taxon>Sordariomycetidae</taxon>
        <taxon>Magnaporthales</taxon>
        <taxon>Magnaporthaceae</taxon>
        <taxon>Magnaporthiopsis</taxon>
    </lineage>
</organism>
<keyword evidence="2" id="KW-0645">Protease</keyword>
<dbReference type="GO" id="GO:0070008">
    <property type="term" value="F:serine-type exopeptidase activity"/>
    <property type="evidence" value="ECO:0007669"/>
    <property type="project" value="InterPro"/>
</dbReference>
<dbReference type="OrthoDB" id="1735038at2759"/>
<dbReference type="AlphaFoldDB" id="A0A0C4EGG3"/>
<dbReference type="EMBL" id="GL877033">
    <property type="protein sequence ID" value="KLU92954.1"/>
    <property type="molecule type" value="Genomic_DNA"/>
</dbReference>
<evidence type="ECO:0000256" key="6">
    <source>
        <dbReference type="SAM" id="SignalP"/>
    </source>
</evidence>
<dbReference type="OMA" id="CERFDVY"/>
<name>A0A0C4EGG3_MAGP6</name>
<evidence type="ECO:0000256" key="1">
    <source>
        <dbReference type="ARBA" id="ARBA00011079"/>
    </source>
</evidence>
<dbReference type="PANTHER" id="PTHR11010">
    <property type="entry name" value="PROTEASE S28 PRO-X CARBOXYPEPTIDASE-RELATED"/>
    <property type="match status" value="1"/>
</dbReference>
<evidence type="ECO:0000313" key="9">
    <source>
        <dbReference type="Proteomes" id="UP000011715"/>
    </source>
</evidence>
<keyword evidence="3 6" id="KW-0732">Signal</keyword>
<accession>A0A0C4EGG3</accession>
<dbReference type="Pfam" id="PF05577">
    <property type="entry name" value="Peptidase_S28"/>
    <property type="match status" value="1"/>
</dbReference>
<reference evidence="7" key="3">
    <citation type="submission" date="2011-03" db="EMBL/GenBank/DDBJ databases">
        <title>Annotation of Magnaporthe poae ATCC 64411.</title>
        <authorList>
            <person name="Ma L.-J."/>
            <person name="Dead R."/>
            <person name="Young S.K."/>
            <person name="Zeng Q."/>
            <person name="Gargeya S."/>
            <person name="Fitzgerald M."/>
            <person name="Haas B."/>
            <person name="Abouelleil A."/>
            <person name="Alvarado L."/>
            <person name="Arachchi H.M."/>
            <person name="Berlin A."/>
            <person name="Brown A."/>
            <person name="Chapman S.B."/>
            <person name="Chen Z."/>
            <person name="Dunbar C."/>
            <person name="Freedman E."/>
            <person name="Gearin G."/>
            <person name="Gellesch M."/>
            <person name="Goldberg J."/>
            <person name="Griggs A."/>
            <person name="Gujja S."/>
            <person name="Heiman D."/>
            <person name="Howarth C."/>
            <person name="Larson L."/>
            <person name="Lui A."/>
            <person name="MacDonald P.J.P."/>
            <person name="Mehta T."/>
            <person name="Montmayeur A."/>
            <person name="Murphy C."/>
            <person name="Neiman D."/>
            <person name="Pearson M."/>
            <person name="Priest M."/>
            <person name="Roberts A."/>
            <person name="Saif S."/>
            <person name="Shea T."/>
            <person name="Shenoy N."/>
            <person name="Sisk P."/>
            <person name="Stolte C."/>
            <person name="Sykes S."/>
            <person name="Yandava C."/>
            <person name="Wortman J."/>
            <person name="Nusbaum C."/>
            <person name="Birren B."/>
        </authorList>
    </citation>
    <scope>NUCLEOTIDE SEQUENCE</scope>
    <source>
        <strain evidence="7">ATCC 64411</strain>
    </source>
</reference>
<reference evidence="8" key="5">
    <citation type="submission" date="2015-06" db="UniProtKB">
        <authorList>
            <consortium name="EnsemblFungi"/>
        </authorList>
    </citation>
    <scope>IDENTIFICATION</scope>
    <source>
        <strain evidence="8">ATCC 64411</strain>
    </source>
</reference>